<feature type="coiled-coil region" evidence="3">
    <location>
        <begin position="214"/>
        <end position="241"/>
    </location>
</feature>
<feature type="domain" description="Methyl-accepting transducer" evidence="4">
    <location>
        <begin position="156"/>
        <end position="278"/>
    </location>
</feature>
<dbReference type="InterPro" id="IPR029151">
    <property type="entry name" value="Sensor-like_sf"/>
</dbReference>
<evidence type="ECO:0000256" key="2">
    <source>
        <dbReference type="PROSITE-ProRule" id="PRU00284"/>
    </source>
</evidence>
<dbReference type="GO" id="GO:0007165">
    <property type="term" value="P:signal transduction"/>
    <property type="evidence" value="ECO:0007669"/>
    <property type="project" value="UniProtKB-KW"/>
</dbReference>
<proteinExistence type="predicted"/>
<organism evidence="5 6">
    <name type="scientific">Paenibacillus amylolyticus</name>
    <dbReference type="NCBI Taxonomy" id="1451"/>
    <lineage>
        <taxon>Bacteria</taxon>
        <taxon>Bacillati</taxon>
        <taxon>Bacillota</taxon>
        <taxon>Bacilli</taxon>
        <taxon>Bacillales</taxon>
        <taxon>Paenibacillaceae</taxon>
        <taxon>Paenibacillus</taxon>
    </lineage>
</organism>
<keyword evidence="1 2" id="KW-0807">Transducer</keyword>
<sequence length="278" mass="30248">MNIVEALVAASPYFKIMLKEHDIMIAVTDTEKFWYYVPSNELDLGIKAGDPVSLDDPTLRRALIHGETSANRIDAKFYGTSINSAATPLRDEQGNIVGTLAIGFSLQNEEKLEYFTELIGGISGKLTDMVQTVAAQSEQLTASSTQILDNTRMAVQNSGEVNKVAAFIREISEQTNLLGLNAAIEAARAGEAGAGFSVVASEVRKLSTGTKEATVNIERSLKDVQHSIQQMEQEITSISQSSNQQAVLVTEFSEVIDQLNSVSRDLKVFIESMLLKAE</sequence>
<dbReference type="InterPro" id="IPR004089">
    <property type="entry name" value="MCPsignal_dom"/>
</dbReference>
<evidence type="ECO:0000313" key="6">
    <source>
        <dbReference type="Proteomes" id="UP001364764"/>
    </source>
</evidence>
<accession>A0ABD8ARP4</accession>
<protein>
    <submittedName>
        <fullName evidence="5">Methyl-accepting chemotaxis protein</fullName>
    </submittedName>
</protein>
<dbReference type="AlphaFoldDB" id="A0ABD8ARP4"/>
<name>A0ABD8ARP4_PAEAM</name>
<dbReference type="SUPFAM" id="SSF103190">
    <property type="entry name" value="Sensory domain-like"/>
    <property type="match status" value="1"/>
</dbReference>
<dbReference type="GeneID" id="80426185"/>
<dbReference type="Gene3D" id="1.10.287.950">
    <property type="entry name" value="Methyl-accepting chemotaxis protein"/>
    <property type="match status" value="1"/>
</dbReference>
<dbReference type="EMBL" id="CP145892">
    <property type="protein sequence ID" value="WWP20186.1"/>
    <property type="molecule type" value="Genomic_DNA"/>
</dbReference>
<dbReference type="SMART" id="SM00283">
    <property type="entry name" value="MA"/>
    <property type="match status" value="1"/>
</dbReference>
<dbReference type="PANTHER" id="PTHR32089">
    <property type="entry name" value="METHYL-ACCEPTING CHEMOTAXIS PROTEIN MCPB"/>
    <property type="match status" value="1"/>
</dbReference>
<evidence type="ECO:0000256" key="3">
    <source>
        <dbReference type="SAM" id="Coils"/>
    </source>
</evidence>
<dbReference type="SUPFAM" id="SSF58104">
    <property type="entry name" value="Methyl-accepting chemotaxis protein (MCP) signaling domain"/>
    <property type="match status" value="1"/>
</dbReference>
<keyword evidence="3" id="KW-0175">Coiled coil</keyword>
<reference evidence="5 6" key="1">
    <citation type="submission" date="2024-02" db="EMBL/GenBank/DDBJ databases">
        <title>Complete sequences of two Paenibacillus sp. strains and one Lysinibacillus strain isolated from the environment on STAA medium highlight biotechnological potential.</title>
        <authorList>
            <person name="Attere S.A."/>
            <person name="Piche L.C."/>
            <person name="Intertaglia L."/>
            <person name="Lami R."/>
            <person name="Charette S.J."/>
            <person name="Vincent A.T."/>
        </authorList>
    </citation>
    <scope>NUCLEOTIDE SEQUENCE [LARGE SCALE GENOMIC DNA]</scope>
    <source>
        <strain evidence="5 6">Y5S-7</strain>
    </source>
</reference>
<dbReference type="RefSeq" id="WP_036612668.1">
    <property type="nucleotide sequence ID" value="NZ_CP145892.1"/>
</dbReference>
<dbReference type="Gene3D" id="3.30.450.20">
    <property type="entry name" value="PAS domain"/>
    <property type="match status" value="1"/>
</dbReference>
<dbReference type="PANTHER" id="PTHR32089:SF112">
    <property type="entry name" value="LYSOZYME-LIKE PROTEIN-RELATED"/>
    <property type="match status" value="1"/>
</dbReference>
<evidence type="ECO:0000313" key="5">
    <source>
        <dbReference type="EMBL" id="WWP20186.1"/>
    </source>
</evidence>
<dbReference type="PROSITE" id="PS50111">
    <property type="entry name" value="CHEMOTAXIS_TRANSDUC_2"/>
    <property type="match status" value="1"/>
</dbReference>
<dbReference type="Pfam" id="PF00015">
    <property type="entry name" value="MCPsignal"/>
    <property type="match status" value="1"/>
</dbReference>
<dbReference type="Proteomes" id="UP001364764">
    <property type="component" value="Chromosome"/>
</dbReference>
<evidence type="ECO:0000256" key="1">
    <source>
        <dbReference type="ARBA" id="ARBA00023224"/>
    </source>
</evidence>
<evidence type="ECO:0000259" key="4">
    <source>
        <dbReference type="PROSITE" id="PS50111"/>
    </source>
</evidence>
<dbReference type="GeneID" id="93479362"/>
<gene>
    <name evidence="5" type="ORF">V6668_27815</name>
</gene>